<dbReference type="SMART" id="SM00517">
    <property type="entry name" value="PolyA"/>
    <property type="match status" value="3"/>
</dbReference>
<feature type="domain" description="PABC" evidence="1">
    <location>
        <begin position="66"/>
        <end position="143"/>
    </location>
</feature>
<gene>
    <name evidence="2" type="primary">LOC117740961</name>
</gene>
<dbReference type="GeneID" id="117740961"/>
<protein>
    <recommendedName>
        <fullName evidence="1">PABC domain-containing protein</fullName>
    </recommendedName>
</protein>
<dbReference type="AlphaFoldDB" id="A0A8C3AHS9"/>
<dbReference type="GO" id="GO:0005737">
    <property type="term" value="C:cytoplasm"/>
    <property type="evidence" value="ECO:0007669"/>
    <property type="project" value="TreeGrafter"/>
</dbReference>
<dbReference type="InterPro" id="IPR002004">
    <property type="entry name" value="PABP_HYD_C"/>
</dbReference>
<reference evidence="2" key="1">
    <citation type="submission" date="2025-08" db="UniProtKB">
        <authorList>
            <consortium name="Ensembl"/>
        </authorList>
    </citation>
    <scope>IDENTIFICATION</scope>
</reference>
<dbReference type="GO" id="GO:0003723">
    <property type="term" value="F:RNA binding"/>
    <property type="evidence" value="ECO:0007669"/>
    <property type="project" value="InterPro"/>
</dbReference>
<dbReference type="PANTHER" id="PTHR46276:SF1">
    <property type="entry name" value="E3 UBIQUITIN-PROTEIN LIGASE UBR5"/>
    <property type="match status" value="1"/>
</dbReference>
<dbReference type="RefSeq" id="XP_034403539.1">
    <property type="nucleotide sequence ID" value="XM_034547648.1"/>
</dbReference>
<dbReference type="SUPFAM" id="SSF63570">
    <property type="entry name" value="PABC (PABP) domain"/>
    <property type="match status" value="3"/>
</dbReference>
<organism evidence="2 3">
    <name type="scientific">Cyclopterus lumpus</name>
    <name type="common">Lumpsucker</name>
    <dbReference type="NCBI Taxonomy" id="8103"/>
    <lineage>
        <taxon>Eukaryota</taxon>
        <taxon>Metazoa</taxon>
        <taxon>Chordata</taxon>
        <taxon>Craniata</taxon>
        <taxon>Vertebrata</taxon>
        <taxon>Euteleostomi</taxon>
        <taxon>Actinopterygii</taxon>
        <taxon>Neopterygii</taxon>
        <taxon>Teleostei</taxon>
        <taxon>Neoteleostei</taxon>
        <taxon>Acanthomorphata</taxon>
        <taxon>Eupercaria</taxon>
        <taxon>Perciformes</taxon>
        <taxon>Cottioidei</taxon>
        <taxon>Cottales</taxon>
        <taxon>Cyclopteridae</taxon>
        <taxon>Cyclopterus</taxon>
    </lineage>
</organism>
<dbReference type="InterPro" id="IPR036053">
    <property type="entry name" value="PABP-dom"/>
</dbReference>
<reference evidence="2" key="2">
    <citation type="submission" date="2025-09" db="UniProtKB">
        <authorList>
            <consortium name="Ensembl"/>
        </authorList>
    </citation>
    <scope>IDENTIFICATION</scope>
</reference>
<dbReference type="KEGG" id="clum:117740961"/>
<name>A0A8C3AHS9_CYCLU</name>
<dbReference type="Gene3D" id="1.10.1900.10">
    <property type="entry name" value="c-terminal domain of poly(a) binding protein"/>
    <property type="match status" value="3"/>
</dbReference>
<dbReference type="Proteomes" id="UP000694565">
    <property type="component" value="Unplaced"/>
</dbReference>
<dbReference type="GeneTree" id="ENSGT00390000011509"/>
<dbReference type="GO" id="GO:0000209">
    <property type="term" value="P:protein polyubiquitination"/>
    <property type="evidence" value="ECO:0007669"/>
    <property type="project" value="TreeGrafter"/>
</dbReference>
<dbReference type="PROSITE" id="PS51309">
    <property type="entry name" value="PABC"/>
    <property type="match status" value="1"/>
</dbReference>
<evidence type="ECO:0000313" key="2">
    <source>
        <dbReference type="Ensembl" id="ENSCLMP00005042006.1"/>
    </source>
</evidence>
<dbReference type="Pfam" id="PF00658">
    <property type="entry name" value="MLLE"/>
    <property type="match status" value="3"/>
</dbReference>
<accession>A0A8C3AHS9</accession>
<dbReference type="GO" id="GO:0005634">
    <property type="term" value="C:nucleus"/>
    <property type="evidence" value="ECO:0007669"/>
    <property type="project" value="TreeGrafter"/>
</dbReference>
<sequence>MDAAEDLETLGEKLYNLIYPKHKENAGKLTGMLLELPGPVLSQMVQDKATLTAGVEKALRALQLAKEPSKGPCKDVDNVSVSSDSLGEQLFELVDIYNTGHSQKITGMLLELHKEAVLNLLSDPKLLEEQVNFALKTLKEQNMEETDMSDTSDADDTERLGEKIFSLVEELDPLHANDITGMMLEMDPAALQQLLRDHTMLEVAVHKAQAALDTANQTPEEHSNILHTE</sequence>
<evidence type="ECO:0000259" key="1">
    <source>
        <dbReference type="PROSITE" id="PS51309"/>
    </source>
</evidence>
<dbReference type="GO" id="GO:0034450">
    <property type="term" value="F:ubiquitin-ubiquitin ligase activity"/>
    <property type="evidence" value="ECO:0007669"/>
    <property type="project" value="TreeGrafter"/>
</dbReference>
<proteinExistence type="predicted"/>
<evidence type="ECO:0000313" key="3">
    <source>
        <dbReference type="Proteomes" id="UP000694565"/>
    </source>
</evidence>
<dbReference type="PANTHER" id="PTHR46276">
    <property type="entry name" value="E3 UBIQUITIN-PROTEIN LIGASE UBR5"/>
    <property type="match status" value="1"/>
</dbReference>
<dbReference type="OrthoDB" id="19742at2759"/>
<dbReference type="Ensembl" id="ENSCLMT00005043529.1">
    <property type="protein sequence ID" value="ENSCLMP00005042006.1"/>
    <property type="gene ID" value="ENSCLMG00005019617.1"/>
</dbReference>
<dbReference type="GO" id="GO:0090263">
    <property type="term" value="P:positive regulation of canonical Wnt signaling pathway"/>
    <property type="evidence" value="ECO:0007669"/>
    <property type="project" value="TreeGrafter"/>
</dbReference>
<keyword evidence="3" id="KW-1185">Reference proteome</keyword>